<dbReference type="Proteomes" id="UP000814033">
    <property type="component" value="Unassembled WGS sequence"/>
</dbReference>
<organism evidence="1 2">
    <name type="scientific">Auriscalpium vulgare</name>
    <dbReference type="NCBI Taxonomy" id="40419"/>
    <lineage>
        <taxon>Eukaryota</taxon>
        <taxon>Fungi</taxon>
        <taxon>Dikarya</taxon>
        <taxon>Basidiomycota</taxon>
        <taxon>Agaricomycotina</taxon>
        <taxon>Agaricomycetes</taxon>
        <taxon>Russulales</taxon>
        <taxon>Auriscalpiaceae</taxon>
        <taxon>Auriscalpium</taxon>
    </lineage>
</organism>
<evidence type="ECO:0000313" key="2">
    <source>
        <dbReference type="Proteomes" id="UP000814033"/>
    </source>
</evidence>
<evidence type="ECO:0000313" key="1">
    <source>
        <dbReference type="EMBL" id="KAI0043974.1"/>
    </source>
</evidence>
<sequence length="151" mass="16574">MVWLLATFRSLENSYTSRVMSKVLRLCVESNLASATVALLALVLYVAMPGQAYFLAPTMVLGKIYSNTLLVSLNNRVALRDAASTATSSVFVHRHSVSVHQPPTDSHATNRTVVLQCNSLGEVQTPYEKYSLNSAERGVALELSTMDSHNW</sequence>
<dbReference type="EMBL" id="MU275998">
    <property type="protein sequence ID" value="KAI0043974.1"/>
    <property type="molecule type" value="Genomic_DNA"/>
</dbReference>
<proteinExistence type="predicted"/>
<keyword evidence="2" id="KW-1185">Reference proteome</keyword>
<accession>A0ACB8RIA3</accession>
<reference evidence="1" key="2">
    <citation type="journal article" date="2022" name="New Phytol.">
        <title>Evolutionary transition to the ectomycorrhizal habit in the genomes of a hyperdiverse lineage of mushroom-forming fungi.</title>
        <authorList>
            <person name="Looney B."/>
            <person name="Miyauchi S."/>
            <person name="Morin E."/>
            <person name="Drula E."/>
            <person name="Courty P.E."/>
            <person name="Kohler A."/>
            <person name="Kuo A."/>
            <person name="LaButti K."/>
            <person name="Pangilinan J."/>
            <person name="Lipzen A."/>
            <person name="Riley R."/>
            <person name="Andreopoulos W."/>
            <person name="He G."/>
            <person name="Johnson J."/>
            <person name="Nolan M."/>
            <person name="Tritt A."/>
            <person name="Barry K.W."/>
            <person name="Grigoriev I.V."/>
            <person name="Nagy L.G."/>
            <person name="Hibbett D."/>
            <person name="Henrissat B."/>
            <person name="Matheny P.B."/>
            <person name="Labbe J."/>
            <person name="Martin F.M."/>
        </authorList>
    </citation>
    <scope>NUCLEOTIDE SEQUENCE</scope>
    <source>
        <strain evidence="1">FP105234-sp</strain>
    </source>
</reference>
<protein>
    <submittedName>
        <fullName evidence="1">Uncharacterized protein</fullName>
    </submittedName>
</protein>
<reference evidence="1" key="1">
    <citation type="submission" date="2021-02" db="EMBL/GenBank/DDBJ databases">
        <authorList>
            <consortium name="DOE Joint Genome Institute"/>
            <person name="Ahrendt S."/>
            <person name="Looney B.P."/>
            <person name="Miyauchi S."/>
            <person name="Morin E."/>
            <person name="Drula E."/>
            <person name="Courty P.E."/>
            <person name="Chicoki N."/>
            <person name="Fauchery L."/>
            <person name="Kohler A."/>
            <person name="Kuo A."/>
            <person name="Labutti K."/>
            <person name="Pangilinan J."/>
            <person name="Lipzen A."/>
            <person name="Riley R."/>
            <person name="Andreopoulos W."/>
            <person name="He G."/>
            <person name="Johnson J."/>
            <person name="Barry K.W."/>
            <person name="Grigoriev I.V."/>
            <person name="Nagy L."/>
            <person name="Hibbett D."/>
            <person name="Henrissat B."/>
            <person name="Matheny P.B."/>
            <person name="Labbe J."/>
            <person name="Martin F."/>
        </authorList>
    </citation>
    <scope>NUCLEOTIDE SEQUENCE</scope>
    <source>
        <strain evidence="1">FP105234-sp</strain>
    </source>
</reference>
<comment type="caution">
    <text evidence="1">The sequence shown here is derived from an EMBL/GenBank/DDBJ whole genome shotgun (WGS) entry which is preliminary data.</text>
</comment>
<name>A0ACB8RIA3_9AGAM</name>
<gene>
    <name evidence="1" type="ORF">FA95DRAFT_327408</name>
</gene>